<dbReference type="PANTHER" id="PTHR33608:SF6">
    <property type="entry name" value="BLL2464 PROTEIN"/>
    <property type="match status" value="1"/>
</dbReference>
<dbReference type="PANTHER" id="PTHR33608">
    <property type="entry name" value="BLL2464 PROTEIN"/>
    <property type="match status" value="1"/>
</dbReference>
<proteinExistence type="predicted"/>
<dbReference type="AlphaFoldDB" id="A0A418VV21"/>
<feature type="domain" description="DUF58" evidence="1">
    <location>
        <begin position="63"/>
        <end position="266"/>
    </location>
</feature>
<evidence type="ECO:0000313" key="3">
    <source>
        <dbReference type="Proteomes" id="UP000283458"/>
    </source>
</evidence>
<sequence>MPPSPATAPNAPPTSPLRARHRAEALAATLPPLLVAAERVAATVAPGVHGRRRVGLGETFWQFRRYQTGDAPSMIDWRQSAKTQPVYVRENEWEAAQSVWLWRDRSASMDFRSGPELPTKRERADLLLLAAAVLLARGGERVALLNSGVRPDHGKMAVDRLARLLTDPHTAHDPNPLPSVEPLPRHAQIVLIGDLLAPLAEINAVVAGLSGRGLRGHLVQVLDPAEESLPYDGRVAFEGLEGERGLLIPRVDAIRTAYRERLQAQRDGLAALARGTGWSFAAHRTDRPPQTALLGLWGALAREAV</sequence>
<dbReference type="InterPro" id="IPR002881">
    <property type="entry name" value="DUF58"/>
</dbReference>
<keyword evidence="3" id="KW-1185">Reference proteome</keyword>
<comment type="caution">
    <text evidence="2">The sequence shown here is derived from an EMBL/GenBank/DDBJ whole genome shotgun (WGS) entry which is preliminary data.</text>
</comment>
<accession>A0A418VV21</accession>
<dbReference type="Proteomes" id="UP000283458">
    <property type="component" value="Unassembled WGS sequence"/>
</dbReference>
<dbReference type="OrthoDB" id="9794556at2"/>
<dbReference type="EMBL" id="QYUL01000002">
    <property type="protein sequence ID" value="RJF80969.1"/>
    <property type="molecule type" value="Genomic_DNA"/>
</dbReference>
<gene>
    <name evidence="2" type="ORF">D3877_12105</name>
</gene>
<name>A0A418VV21_9PROT</name>
<organism evidence="2 3">
    <name type="scientific">Azospirillum cavernae</name>
    <dbReference type="NCBI Taxonomy" id="2320860"/>
    <lineage>
        <taxon>Bacteria</taxon>
        <taxon>Pseudomonadati</taxon>
        <taxon>Pseudomonadota</taxon>
        <taxon>Alphaproteobacteria</taxon>
        <taxon>Rhodospirillales</taxon>
        <taxon>Azospirillaceae</taxon>
        <taxon>Azospirillum</taxon>
    </lineage>
</organism>
<reference evidence="2 3" key="1">
    <citation type="submission" date="2018-09" db="EMBL/GenBank/DDBJ databases">
        <authorList>
            <person name="Zhu H."/>
        </authorList>
    </citation>
    <scope>NUCLEOTIDE SEQUENCE [LARGE SCALE GENOMIC DNA]</scope>
    <source>
        <strain evidence="2 3">K2W22B-5</strain>
    </source>
</reference>
<evidence type="ECO:0000259" key="1">
    <source>
        <dbReference type="Pfam" id="PF01882"/>
    </source>
</evidence>
<protein>
    <submittedName>
        <fullName evidence="2">DUF58 domain-containing protein</fullName>
    </submittedName>
</protein>
<dbReference type="RefSeq" id="WP_119831062.1">
    <property type="nucleotide sequence ID" value="NZ_QYUL01000002.1"/>
</dbReference>
<evidence type="ECO:0000313" key="2">
    <source>
        <dbReference type="EMBL" id="RJF80969.1"/>
    </source>
</evidence>
<dbReference type="Pfam" id="PF01882">
    <property type="entry name" value="DUF58"/>
    <property type="match status" value="1"/>
</dbReference>